<reference evidence="2" key="1">
    <citation type="submission" date="2019-08" db="EMBL/GenBank/DDBJ databases">
        <authorList>
            <person name="Kucharzyk K."/>
            <person name="Murdoch R.W."/>
            <person name="Higgins S."/>
            <person name="Loffler F."/>
        </authorList>
    </citation>
    <scope>NUCLEOTIDE SEQUENCE</scope>
</reference>
<evidence type="ECO:0000256" key="1">
    <source>
        <dbReference type="SAM" id="Phobius"/>
    </source>
</evidence>
<comment type="caution">
    <text evidence="2">The sequence shown here is derived from an EMBL/GenBank/DDBJ whole genome shotgun (WGS) entry which is preliminary data.</text>
</comment>
<keyword evidence="1" id="KW-1133">Transmembrane helix</keyword>
<evidence type="ECO:0000313" key="2">
    <source>
        <dbReference type="EMBL" id="MPN24112.1"/>
    </source>
</evidence>
<keyword evidence="1" id="KW-0812">Transmembrane</keyword>
<feature type="transmembrane region" description="Helical" evidence="1">
    <location>
        <begin position="108"/>
        <end position="128"/>
    </location>
</feature>
<gene>
    <name evidence="2" type="ORF">SDC9_171506</name>
</gene>
<dbReference type="EMBL" id="VSSQ01072833">
    <property type="protein sequence ID" value="MPN24112.1"/>
    <property type="molecule type" value="Genomic_DNA"/>
</dbReference>
<feature type="transmembrane region" description="Helical" evidence="1">
    <location>
        <begin position="72"/>
        <end position="88"/>
    </location>
</feature>
<dbReference type="AlphaFoldDB" id="A0A645GDM5"/>
<name>A0A645GDM5_9ZZZZ</name>
<organism evidence="2">
    <name type="scientific">bioreactor metagenome</name>
    <dbReference type="NCBI Taxonomy" id="1076179"/>
    <lineage>
        <taxon>unclassified sequences</taxon>
        <taxon>metagenomes</taxon>
        <taxon>ecological metagenomes</taxon>
    </lineage>
</organism>
<sequence>MPFQKPSMRFLPASAIFPLPPKILSTMPSTNPHMLLLISIIISGKFLRSAIKISNPAFPILNCVSGFNNVEIIPFIILGKAVTIWYMISGNASINATNNFMPASMINGSASIIAVIIPLIIFGIAATIPSIISGRASTSAVNNSITASIMVGIADIRKSTMLSIIFGS</sequence>
<keyword evidence="1" id="KW-0472">Membrane</keyword>
<protein>
    <submittedName>
        <fullName evidence="2">Uncharacterized protein</fullName>
    </submittedName>
</protein>
<proteinExistence type="predicted"/>
<accession>A0A645GDM5</accession>